<proteinExistence type="inferred from homology"/>
<dbReference type="InterPro" id="IPR002347">
    <property type="entry name" value="SDR_fam"/>
</dbReference>
<dbReference type="PRINTS" id="PR00081">
    <property type="entry name" value="GDHRDH"/>
</dbReference>
<accession>A0A8K0XKK2</accession>
<dbReference type="EMBL" id="JAEVFJ010000050">
    <property type="protein sequence ID" value="KAH8082451.1"/>
    <property type="molecule type" value="Genomic_DNA"/>
</dbReference>
<evidence type="ECO:0000256" key="2">
    <source>
        <dbReference type="ARBA" id="ARBA00022857"/>
    </source>
</evidence>
<evidence type="ECO:0000256" key="3">
    <source>
        <dbReference type="ARBA" id="ARBA00023002"/>
    </source>
</evidence>
<keyword evidence="3" id="KW-0560">Oxidoreductase</keyword>
<dbReference type="OrthoDB" id="191139at2759"/>
<evidence type="ECO:0000313" key="4">
    <source>
        <dbReference type="EMBL" id="KAH8082451.1"/>
    </source>
</evidence>
<dbReference type="Gene3D" id="3.40.50.720">
    <property type="entry name" value="NAD(P)-binding Rossmann-like Domain"/>
    <property type="match status" value="1"/>
</dbReference>
<dbReference type="Pfam" id="PF00106">
    <property type="entry name" value="adh_short"/>
    <property type="match status" value="1"/>
</dbReference>
<dbReference type="SUPFAM" id="SSF51735">
    <property type="entry name" value="NAD(P)-binding Rossmann-fold domains"/>
    <property type="match status" value="1"/>
</dbReference>
<keyword evidence="5" id="KW-1185">Reference proteome</keyword>
<dbReference type="AlphaFoldDB" id="A0A8K0XKK2"/>
<dbReference type="PANTHER" id="PTHR24320:SF236">
    <property type="entry name" value="SHORT-CHAIN DEHYDROGENASE-RELATED"/>
    <property type="match status" value="1"/>
</dbReference>
<name>A0A8K0XKK2_9AGAR</name>
<comment type="caution">
    <text evidence="4">The sequence shown here is derived from an EMBL/GenBank/DDBJ whole genome shotgun (WGS) entry which is preliminary data.</text>
</comment>
<organism evidence="4 5">
    <name type="scientific">Cristinia sonorae</name>
    <dbReference type="NCBI Taxonomy" id="1940300"/>
    <lineage>
        <taxon>Eukaryota</taxon>
        <taxon>Fungi</taxon>
        <taxon>Dikarya</taxon>
        <taxon>Basidiomycota</taxon>
        <taxon>Agaricomycotina</taxon>
        <taxon>Agaricomycetes</taxon>
        <taxon>Agaricomycetidae</taxon>
        <taxon>Agaricales</taxon>
        <taxon>Pleurotineae</taxon>
        <taxon>Stephanosporaceae</taxon>
        <taxon>Cristinia</taxon>
    </lineage>
</organism>
<evidence type="ECO:0000313" key="5">
    <source>
        <dbReference type="Proteomes" id="UP000813824"/>
    </source>
</evidence>
<gene>
    <name evidence="4" type="ORF">BXZ70DRAFT_1002583</name>
</gene>
<dbReference type="Proteomes" id="UP000813824">
    <property type="component" value="Unassembled WGS sequence"/>
</dbReference>
<comment type="similarity">
    <text evidence="1">Belongs to the short-chain dehydrogenases/reductases (SDR) family.</text>
</comment>
<dbReference type="PANTHER" id="PTHR24320">
    <property type="entry name" value="RETINOL DEHYDROGENASE"/>
    <property type="match status" value="1"/>
</dbReference>
<keyword evidence="2" id="KW-0521">NADP</keyword>
<evidence type="ECO:0000256" key="1">
    <source>
        <dbReference type="ARBA" id="ARBA00006484"/>
    </source>
</evidence>
<protein>
    <submittedName>
        <fullName evidence="4">NAD-P-binding protein</fullName>
    </submittedName>
</protein>
<reference evidence="4" key="1">
    <citation type="journal article" date="2021" name="New Phytol.">
        <title>Evolutionary innovations through gain and loss of genes in the ectomycorrhizal Boletales.</title>
        <authorList>
            <person name="Wu G."/>
            <person name="Miyauchi S."/>
            <person name="Morin E."/>
            <person name="Kuo A."/>
            <person name="Drula E."/>
            <person name="Varga T."/>
            <person name="Kohler A."/>
            <person name="Feng B."/>
            <person name="Cao Y."/>
            <person name="Lipzen A."/>
            <person name="Daum C."/>
            <person name="Hundley H."/>
            <person name="Pangilinan J."/>
            <person name="Johnson J."/>
            <person name="Barry K."/>
            <person name="LaButti K."/>
            <person name="Ng V."/>
            <person name="Ahrendt S."/>
            <person name="Min B."/>
            <person name="Choi I.G."/>
            <person name="Park H."/>
            <person name="Plett J.M."/>
            <person name="Magnuson J."/>
            <person name="Spatafora J.W."/>
            <person name="Nagy L.G."/>
            <person name="Henrissat B."/>
            <person name="Grigoriev I.V."/>
            <person name="Yang Z.L."/>
            <person name="Xu J."/>
            <person name="Martin F.M."/>
        </authorList>
    </citation>
    <scope>NUCLEOTIDE SEQUENCE</scope>
    <source>
        <strain evidence="4">KKN 215</strain>
    </source>
</reference>
<sequence>MPVPFKHWGTLFSQTFPPKSKFSVDQIPDLSGRVFIVTGGNAGVGYETTKALLEHNGKVYMASRDKTRVQTAVASLKEATGKEAIFLELDLSSLESVRKAAQEFLSKEKELHVLFNNAGVMMPPIDRLTTEGYDLQFGTNVLGHYYFTELLIPALLAGKETSPDGHARVITTSSSGSYMGPLLWDTFTDGPVRRKTSPDNLYFSSKLGNAIVARQVAQRYGDKGIISISCNPGNLKSDLQRYMSPFGRWILYTFILYPASNGALTQLWGGLMPETIQHNGQFLIPWARVGRTVDAAYDAEVGDRLWNWLQEQVTKFEQTSKQA</sequence>
<dbReference type="GO" id="GO:0016491">
    <property type="term" value="F:oxidoreductase activity"/>
    <property type="evidence" value="ECO:0007669"/>
    <property type="project" value="UniProtKB-KW"/>
</dbReference>
<dbReference type="InterPro" id="IPR036291">
    <property type="entry name" value="NAD(P)-bd_dom_sf"/>
</dbReference>